<dbReference type="PANTHER" id="PTHR34123:SF4">
    <property type="entry name" value="PHOSPHORIBOSYLTRANSFERASE-LIKE PROTEIN, PUTATIVE (DUF2358)-RELATED"/>
    <property type="match status" value="1"/>
</dbReference>
<accession>A0A8K0HMQ4</accession>
<gene>
    <name evidence="1" type="ORF">FNV43_RR04796</name>
</gene>
<sequence>MAGVYRIPPPLTNPTRLTIMRHGNGARCYSTKKDTSDTPQVLKIAVSGVTEILRLVSSTLSITKVGEKQIRNEFSVSGVDDVVKILESDYENAYFVTGIFCSAIYAEDCIFEDPTIRFRGKDLYARNLKLLVPFFDSPSIGLEKIEKDINSETNFVLATWKLRTYLKLPWRPLICIDGSTVYELDEDFKVVRHAESWSVSALEAIGQIFTSSFGRSIGVTDYDKS</sequence>
<dbReference type="EMBL" id="VOIH02000002">
    <property type="protein sequence ID" value="KAF3454349.1"/>
    <property type="molecule type" value="Genomic_DNA"/>
</dbReference>
<comment type="caution">
    <text evidence="1">The sequence shown here is derived from an EMBL/GenBank/DDBJ whole genome shotgun (WGS) entry which is preliminary data.</text>
</comment>
<dbReference type="InterPro" id="IPR018790">
    <property type="entry name" value="DUF2358"/>
</dbReference>
<proteinExistence type="predicted"/>
<evidence type="ECO:0000313" key="2">
    <source>
        <dbReference type="Proteomes" id="UP000796880"/>
    </source>
</evidence>
<dbReference type="OrthoDB" id="348976at2759"/>
<protein>
    <submittedName>
        <fullName evidence="1">Uncharacterized protein</fullName>
    </submittedName>
</protein>
<dbReference type="InterPro" id="IPR032710">
    <property type="entry name" value="NTF2-like_dom_sf"/>
</dbReference>
<dbReference type="PANTHER" id="PTHR34123">
    <property type="entry name" value="OS04G0578200 PROTEIN"/>
    <property type="match status" value="1"/>
</dbReference>
<dbReference type="Proteomes" id="UP000796880">
    <property type="component" value="Unassembled WGS sequence"/>
</dbReference>
<dbReference type="Gene3D" id="3.10.450.50">
    <property type="match status" value="1"/>
</dbReference>
<dbReference type="Pfam" id="PF10184">
    <property type="entry name" value="DUF2358"/>
    <property type="match status" value="1"/>
</dbReference>
<evidence type="ECO:0000313" key="1">
    <source>
        <dbReference type="EMBL" id="KAF3454349.1"/>
    </source>
</evidence>
<reference evidence="1" key="1">
    <citation type="submission" date="2020-03" db="EMBL/GenBank/DDBJ databases">
        <title>A high-quality chromosome-level genome assembly of a woody plant with both climbing and erect habits, Rhamnella rubrinervis.</title>
        <authorList>
            <person name="Lu Z."/>
            <person name="Yang Y."/>
            <person name="Zhu X."/>
            <person name="Sun Y."/>
        </authorList>
    </citation>
    <scope>NUCLEOTIDE SEQUENCE</scope>
    <source>
        <strain evidence="1">BYM</strain>
        <tissue evidence="1">Leaf</tissue>
    </source>
</reference>
<name>A0A8K0HMQ4_9ROSA</name>
<dbReference type="AlphaFoldDB" id="A0A8K0HMQ4"/>
<dbReference type="SUPFAM" id="SSF54427">
    <property type="entry name" value="NTF2-like"/>
    <property type="match status" value="1"/>
</dbReference>
<organism evidence="1 2">
    <name type="scientific">Rhamnella rubrinervis</name>
    <dbReference type="NCBI Taxonomy" id="2594499"/>
    <lineage>
        <taxon>Eukaryota</taxon>
        <taxon>Viridiplantae</taxon>
        <taxon>Streptophyta</taxon>
        <taxon>Embryophyta</taxon>
        <taxon>Tracheophyta</taxon>
        <taxon>Spermatophyta</taxon>
        <taxon>Magnoliopsida</taxon>
        <taxon>eudicotyledons</taxon>
        <taxon>Gunneridae</taxon>
        <taxon>Pentapetalae</taxon>
        <taxon>rosids</taxon>
        <taxon>fabids</taxon>
        <taxon>Rosales</taxon>
        <taxon>Rhamnaceae</taxon>
        <taxon>rhamnoid group</taxon>
        <taxon>Rhamneae</taxon>
        <taxon>Rhamnella</taxon>
    </lineage>
</organism>
<keyword evidence="2" id="KW-1185">Reference proteome</keyword>